<dbReference type="GO" id="GO:0030424">
    <property type="term" value="C:axon"/>
    <property type="evidence" value="ECO:0007669"/>
    <property type="project" value="UniProtKB-SubCell"/>
</dbReference>
<keyword evidence="18" id="KW-0325">Glycoprotein</keyword>
<dbReference type="InterPro" id="IPR036179">
    <property type="entry name" value="Ig-like_dom_sf"/>
</dbReference>
<gene>
    <name evidence="25" type="primary">il1rapl1a</name>
</gene>
<keyword evidence="15" id="KW-0472">Membrane</keyword>
<dbReference type="PRINTS" id="PR01537">
    <property type="entry name" value="INTRLKN1R1F"/>
</dbReference>
<evidence type="ECO:0000256" key="8">
    <source>
        <dbReference type="ARBA" id="ARBA00022490"/>
    </source>
</evidence>
<evidence type="ECO:0000256" key="13">
    <source>
        <dbReference type="ARBA" id="ARBA00022989"/>
    </source>
</evidence>
<evidence type="ECO:0000256" key="1">
    <source>
        <dbReference type="ARBA" id="ARBA00004251"/>
    </source>
</evidence>
<dbReference type="GO" id="GO:0030425">
    <property type="term" value="C:dendrite"/>
    <property type="evidence" value="ECO:0007669"/>
    <property type="project" value="UniProtKB-SubCell"/>
</dbReference>
<keyword evidence="26" id="KW-1185">Reference proteome</keyword>
<dbReference type="FunFam" id="3.40.50.10140:FF:000004">
    <property type="entry name" value="X-linked interleukin-1 receptor accessory protein-like 1"/>
    <property type="match status" value="1"/>
</dbReference>
<evidence type="ECO:0000256" key="10">
    <source>
        <dbReference type="ARBA" id="ARBA00022729"/>
    </source>
</evidence>
<evidence type="ECO:0000256" key="18">
    <source>
        <dbReference type="ARBA" id="ARBA00023180"/>
    </source>
</evidence>
<dbReference type="InterPro" id="IPR000157">
    <property type="entry name" value="TIR_dom"/>
</dbReference>
<reference evidence="25 26" key="1">
    <citation type="journal article" date="2011" name="Genome Biol. Evol.">
        <title>Integration of the genetic map and genome assembly of fugu facilitates insights into distinct features of genome evolution in teleosts and mammals.</title>
        <authorList>
            <person name="Kai W."/>
            <person name="Kikuchi K."/>
            <person name="Tohari S."/>
            <person name="Chew A.K."/>
            <person name="Tay A."/>
            <person name="Fujiwara A."/>
            <person name="Hosoya S."/>
            <person name="Suetake H."/>
            <person name="Naruse K."/>
            <person name="Brenner S."/>
            <person name="Suzuki Y."/>
            <person name="Venkatesh B."/>
        </authorList>
    </citation>
    <scope>NUCLEOTIDE SEQUENCE [LARGE SCALE GENOMIC DNA]</scope>
</reference>
<evidence type="ECO:0000256" key="19">
    <source>
        <dbReference type="ARBA" id="ARBA00023273"/>
    </source>
</evidence>
<name>A0A674MUN7_TAKRU</name>
<dbReference type="Ensembl" id="ENSTRUT00000064222.1">
    <property type="protein sequence ID" value="ENSTRUP00000064821.1"/>
    <property type="gene ID" value="ENSTRUG00000015151.3"/>
</dbReference>
<reference evidence="25" key="3">
    <citation type="submission" date="2025-09" db="UniProtKB">
        <authorList>
            <consortium name="Ensembl"/>
        </authorList>
    </citation>
    <scope>IDENTIFICATION</scope>
</reference>
<evidence type="ECO:0000256" key="7">
    <source>
        <dbReference type="ARBA" id="ARBA00022475"/>
    </source>
</evidence>
<evidence type="ECO:0000313" key="26">
    <source>
        <dbReference type="Proteomes" id="UP000005226"/>
    </source>
</evidence>
<evidence type="ECO:0000256" key="9">
    <source>
        <dbReference type="ARBA" id="ARBA00022692"/>
    </source>
</evidence>
<dbReference type="InterPro" id="IPR015621">
    <property type="entry name" value="IL-1_rcpt_fam"/>
</dbReference>
<keyword evidence="10" id="KW-0732">Signal</keyword>
<dbReference type="InterPro" id="IPR013151">
    <property type="entry name" value="Immunoglobulin_dom"/>
</dbReference>
<evidence type="ECO:0000256" key="2">
    <source>
        <dbReference type="ARBA" id="ARBA00004279"/>
    </source>
</evidence>
<evidence type="ECO:0000256" key="5">
    <source>
        <dbReference type="ARBA" id="ARBA00009752"/>
    </source>
</evidence>
<evidence type="ECO:0000256" key="12">
    <source>
        <dbReference type="ARBA" id="ARBA00022801"/>
    </source>
</evidence>
<dbReference type="PANTHER" id="PTHR11890">
    <property type="entry name" value="INTERLEUKIN-1 RECEPTOR FAMILY MEMBER"/>
    <property type="match status" value="1"/>
</dbReference>
<dbReference type="GO" id="GO:0007165">
    <property type="term" value="P:signal transduction"/>
    <property type="evidence" value="ECO:0007669"/>
    <property type="project" value="InterPro"/>
</dbReference>
<comment type="similarity">
    <text evidence="5">Belongs to the interleukin-1 receptor family.</text>
</comment>
<evidence type="ECO:0000256" key="11">
    <source>
        <dbReference type="ARBA" id="ARBA00022737"/>
    </source>
</evidence>
<dbReference type="InterPro" id="IPR035897">
    <property type="entry name" value="Toll_tir_struct_dom_sf"/>
</dbReference>
<comment type="function">
    <text evidence="22">May regulate secretion and presynaptic differentiation through inhibition of the activity of N-type voltage-gated calcium channel. May activate the MAP kinase JNK. Plays a role in neurite outgrowth. During dendritic spine formation can bidirectionally induce pre- and post-synaptic differentiation of neurons by trans-synaptically binding to PTPRD.</text>
</comment>
<dbReference type="FunFam" id="2.60.40.10:FF:000284">
    <property type="entry name" value="interleukin-1 receptor accessory protein-like 1"/>
    <property type="match status" value="1"/>
</dbReference>
<dbReference type="SMART" id="SM00255">
    <property type="entry name" value="TIR"/>
    <property type="match status" value="1"/>
</dbReference>
<dbReference type="GO" id="GO:0005886">
    <property type="term" value="C:plasma membrane"/>
    <property type="evidence" value="ECO:0007669"/>
    <property type="project" value="UniProtKB-SubCell"/>
</dbReference>
<dbReference type="PROSITE" id="PS50835">
    <property type="entry name" value="IG_LIKE"/>
    <property type="match status" value="1"/>
</dbReference>
<keyword evidence="16" id="KW-1015">Disulfide bond</keyword>
<evidence type="ECO:0000256" key="6">
    <source>
        <dbReference type="ARBA" id="ARBA00013309"/>
    </source>
</evidence>
<dbReference type="GO" id="GO:0045920">
    <property type="term" value="P:negative regulation of exocytosis"/>
    <property type="evidence" value="ECO:0007669"/>
    <property type="project" value="TreeGrafter"/>
</dbReference>
<evidence type="ECO:0000256" key="20">
    <source>
        <dbReference type="ARBA" id="ARBA00023319"/>
    </source>
</evidence>
<evidence type="ECO:0000256" key="3">
    <source>
        <dbReference type="ARBA" id="ARBA00004489"/>
    </source>
</evidence>
<keyword evidence="9" id="KW-0812">Transmembrane</keyword>
<accession>A0A674MUN7</accession>
<evidence type="ECO:0000256" key="14">
    <source>
        <dbReference type="ARBA" id="ARBA00023027"/>
    </source>
</evidence>
<dbReference type="SUPFAM" id="SSF52200">
    <property type="entry name" value="Toll/Interleukin receptor TIR domain"/>
    <property type="match status" value="1"/>
</dbReference>
<evidence type="ECO:0000256" key="15">
    <source>
        <dbReference type="ARBA" id="ARBA00023136"/>
    </source>
</evidence>
<keyword evidence="17" id="KW-0675">Receptor</keyword>
<evidence type="ECO:0000256" key="16">
    <source>
        <dbReference type="ARBA" id="ARBA00023157"/>
    </source>
</evidence>
<feature type="domain" description="TIR" evidence="23">
    <location>
        <begin position="132"/>
        <end position="288"/>
    </location>
</feature>
<dbReference type="SUPFAM" id="SSF48726">
    <property type="entry name" value="Immunoglobulin"/>
    <property type="match status" value="1"/>
</dbReference>
<dbReference type="PANTHER" id="PTHR11890:SF22">
    <property type="entry name" value="INTERLEUKIN-1 RECEPTOR ACCESSORY PROTEIN-LIKE 1"/>
    <property type="match status" value="1"/>
</dbReference>
<dbReference type="GeneTree" id="ENSGT01150000286976"/>
<organism evidence="25 26">
    <name type="scientific">Takifugu rubripes</name>
    <name type="common">Japanese pufferfish</name>
    <name type="synonym">Fugu rubripes</name>
    <dbReference type="NCBI Taxonomy" id="31033"/>
    <lineage>
        <taxon>Eukaryota</taxon>
        <taxon>Metazoa</taxon>
        <taxon>Chordata</taxon>
        <taxon>Craniata</taxon>
        <taxon>Vertebrata</taxon>
        <taxon>Euteleostomi</taxon>
        <taxon>Actinopterygii</taxon>
        <taxon>Neopterygii</taxon>
        <taxon>Teleostei</taxon>
        <taxon>Neoteleostei</taxon>
        <taxon>Acanthomorphata</taxon>
        <taxon>Eupercaria</taxon>
        <taxon>Tetraodontiformes</taxon>
        <taxon>Tetradontoidea</taxon>
        <taxon>Tetraodontidae</taxon>
        <taxon>Takifugu</taxon>
    </lineage>
</organism>
<dbReference type="Pfam" id="PF00047">
    <property type="entry name" value="ig"/>
    <property type="match status" value="1"/>
</dbReference>
<sequence length="426" mass="48629">KHSTLTISSPPTLSVPAGNALNLTCRAFFGYSGDVSPLIYWMKGEKFIEDLDEERFQESDIKVIKEHLGEQEVAISLTVGSIEEEDLGNYSCYVENGNGRRHATIQLLRLTVEEHVTKVICAFSFLFFSENKDYDAYLSYTKVDPDQWSQETREEERFALEILPDVLEKHYGYKLFIPDRDLIPTGTYIEDVARCVDQSKRLIIVMTPNYVVRRGWSIFELETRLRNMLATGEIKVILIECAELRGIMNYQEVEALKHTIKTLTVIKWRGAKSNKLSSKFWKQLQYEMPFRRTEPMLTNEPALDVSEQGPFGELQTVSAISMAAATSTAMATAHPELRSTFHNTFHSTMRQKHYYRSYEYDLTPGGTLPPLSSLGNQHTYCNIPLTLLNGQRPPGKSREHSLEEAHANNAMLPLLPRETSISSVIW</sequence>
<dbReference type="PROSITE" id="PS50104">
    <property type="entry name" value="TIR"/>
    <property type="match status" value="1"/>
</dbReference>
<dbReference type="Gene3D" id="3.40.50.10140">
    <property type="entry name" value="Toll/interleukin-1 receptor homology (TIR) domain"/>
    <property type="match status" value="1"/>
</dbReference>
<dbReference type="SMART" id="SM00408">
    <property type="entry name" value="IGc2"/>
    <property type="match status" value="1"/>
</dbReference>
<dbReference type="InterPro" id="IPR013783">
    <property type="entry name" value="Ig-like_fold"/>
</dbReference>
<keyword evidence="13" id="KW-1133">Transmembrane helix</keyword>
<keyword evidence="11" id="KW-0677">Repeat</keyword>
<keyword evidence="14" id="KW-0520">NAD</keyword>
<reference evidence="25" key="2">
    <citation type="submission" date="2025-08" db="UniProtKB">
        <authorList>
            <consortium name="Ensembl"/>
        </authorList>
    </citation>
    <scope>IDENTIFICATION</scope>
</reference>
<feature type="domain" description="Ig-like" evidence="24">
    <location>
        <begin position="3"/>
        <end position="106"/>
    </location>
</feature>
<evidence type="ECO:0000256" key="17">
    <source>
        <dbReference type="ARBA" id="ARBA00023170"/>
    </source>
</evidence>
<evidence type="ECO:0000256" key="21">
    <source>
        <dbReference type="ARBA" id="ARBA00032846"/>
    </source>
</evidence>
<dbReference type="InterPro" id="IPR003598">
    <property type="entry name" value="Ig_sub2"/>
</dbReference>
<keyword evidence="19" id="KW-0966">Cell projection</keyword>
<dbReference type="Pfam" id="PF01582">
    <property type="entry name" value="TIR"/>
    <property type="match status" value="1"/>
</dbReference>
<keyword evidence="7" id="KW-1003">Cell membrane</keyword>
<dbReference type="AlphaFoldDB" id="A0A674MUN7"/>
<keyword evidence="8" id="KW-0963">Cytoplasm</keyword>
<comment type="subcellular location">
    <subcellularLocation>
        <location evidence="1">Cell membrane</location>
        <topology evidence="1">Single-pass type I membrane protein</topology>
    </subcellularLocation>
    <subcellularLocation>
        <location evidence="3">Cell projection</location>
        <location evidence="3">Axon</location>
    </subcellularLocation>
    <subcellularLocation>
        <location evidence="2">Cell projection</location>
        <location evidence="2">Dendrite</location>
    </subcellularLocation>
    <subcellularLocation>
        <location evidence="4">Cytoplasm</location>
    </subcellularLocation>
</comment>
<dbReference type="Gene3D" id="2.60.40.10">
    <property type="entry name" value="Immunoglobulins"/>
    <property type="match status" value="1"/>
</dbReference>
<protein>
    <recommendedName>
        <fullName evidence="6">Interleukin-1 receptor accessory protein-like 1</fullName>
    </recommendedName>
    <alternativeName>
        <fullName evidence="21">X-linked interleukin-1 receptor accessory protein-like 1</fullName>
    </alternativeName>
</protein>
<dbReference type="GO" id="GO:0005737">
    <property type="term" value="C:cytoplasm"/>
    <property type="evidence" value="ECO:0007669"/>
    <property type="project" value="UniProtKB-SubCell"/>
</dbReference>
<dbReference type="GO" id="GO:0016787">
    <property type="term" value="F:hydrolase activity"/>
    <property type="evidence" value="ECO:0007669"/>
    <property type="project" value="UniProtKB-KW"/>
</dbReference>
<evidence type="ECO:0000259" key="23">
    <source>
        <dbReference type="PROSITE" id="PS50104"/>
    </source>
</evidence>
<keyword evidence="12" id="KW-0378">Hydrolase</keyword>
<dbReference type="Proteomes" id="UP000005226">
    <property type="component" value="Chromosome 1"/>
</dbReference>
<evidence type="ECO:0000259" key="24">
    <source>
        <dbReference type="PROSITE" id="PS50835"/>
    </source>
</evidence>
<dbReference type="InterPro" id="IPR003599">
    <property type="entry name" value="Ig_sub"/>
</dbReference>
<dbReference type="InterPro" id="IPR007110">
    <property type="entry name" value="Ig-like_dom"/>
</dbReference>
<proteinExistence type="inferred from homology"/>
<evidence type="ECO:0000256" key="22">
    <source>
        <dbReference type="ARBA" id="ARBA00045735"/>
    </source>
</evidence>
<dbReference type="SMART" id="SM00409">
    <property type="entry name" value="IG"/>
    <property type="match status" value="1"/>
</dbReference>
<keyword evidence="20" id="KW-0393">Immunoglobulin domain</keyword>
<evidence type="ECO:0000256" key="4">
    <source>
        <dbReference type="ARBA" id="ARBA00004496"/>
    </source>
</evidence>
<evidence type="ECO:0000313" key="25">
    <source>
        <dbReference type="Ensembl" id="ENSTRUP00000064821.1"/>
    </source>
</evidence>